<dbReference type="OrthoDB" id="9803892at2"/>
<dbReference type="Pfam" id="PF04321">
    <property type="entry name" value="RmlD_sub_bind"/>
    <property type="match status" value="1"/>
</dbReference>
<comment type="pathway">
    <text evidence="1 6">Carbohydrate biosynthesis; dTDP-L-rhamnose biosynthesis.</text>
</comment>
<reference evidence="8 9" key="1">
    <citation type="journal article" date="2014" name="ISME J.">
        <title>Ecophysiology of Thioploca ingrica as revealed by the complete genome sequence supplemented with proteomic evidence.</title>
        <authorList>
            <person name="Kojima H."/>
            <person name="Ogura Y."/>
            <person name="Yamamoto N."/>
            <person name="Togashi T."/>
            <person name="Mori H."/>
            <person name="Watanabe T."/>
            <person name="Nemoto F."/>
            <person name="Kurokawa K."/>
            <person name="Hayashi T."/>
            <person name="Fukui M."/>
        </authorList>
    </citation>
    <scope>NUCLEOTIDE SEQUENCE [LARGE SCALE GENOMIC DNA]</scope>
</reference>
<comment type="function">
    <text evidence="6">Catalyzes the reduction of dTDP-6-deoxy-L-lyxo-4-hexulose to yield dTDP-L-rhamnose.</text>
</comment>
<comment type="similarity">
    <text evidence="2 6">Belongs to the dTDP-4-dehydrorhamnose reductase family.</text>
</comment>
<keyword evidence="6" id="KW-0560">Oxidoreductase</keyword>
<sequence>MSPFHKKILLIGPSGQVGWELLRCLQPLGQVIVAGRNNQIDLDLAQVDSIRPVIREIKPDLIINAAAYTAVDKAETEAQLAYQINGTAPGILAEESLRLKNTILIHYSTDYVFDGQHSQPYTELDPVKPIGVYGASKLAGEQAIQAVGGCYFILRTAWVYGLRGKNFLLTMQRLAQEREELKVVNDQIGAPTWSRLIAEATACLSAQLFSPFIQDIEEFIGIYHLTCGGQTSWYEFAKMIIEPAEKQPRLLPITTAEYPTPAKRPAYSVLANEKLANTFGIALPAWDKALKICLMR</sequence>
<dbReference type="InterPro" id="IPR036291">
    <property type="entry name" value="NAD(P)-bd_dom_sf"/>
</dbReference>
<dbReference type="InterPro" id="IPR005913">
    <property type="entry name" value="dTDP_dehydrorham_reduct"/>
</dbReference>
<organism evidence="8 9">
    <name type="scientific">Thioploca ingrica</name>
    <dbReference type="NCBI Taxonomy" id="40754"/>
    <lineage>
        <taxon>Bacteria</taxon>
        <taxon>Pseudomonadati</taxon>
        <taxon>Pseudomonadota</taxon>
        <taxon>Gammaproteobacteria</taxon>
        <taxon>Thiotrichales</taxon>
        <taxon>Thiotrichaceae</taxon>
        <taxon>Thioploca</taxon>
    </lineage>
</organism>
<evidence type="ECO:0000256" key="5">
    <source>
        <dbReference type="ARBA" id="ARBA00048200"/>
    </source>
</evidence>
<keyword evidence="9" id="KW-1185">Reference proteome</keyword>
<feature type="domain" description="RmlD-like substrate binding" evidence="7">
    <location>
        <begin position="7"/>
        <end position="294"/>
    </location>
</feature>
<dbReference type="EC" id="1.1.1.133" evidence="3 6"/>
<dbReference type="PANTHER" id="PTHR10491">
    <property type="entry name" value="DTDP-4-DEHYDRORHAMNOSE REDUCTASE"/>
    <property type="match status" value="1"/>
</dbReference>
<proteinExistence type="inferred from homology"/>
<dbReference type="Proteomes" id="UP000031623">
    <property type="component" value="Chromosome"/>
</dbReference>
<keyword evidence="6" id="KW-0521">NADP</keyword>
<evidence type="ECO:0000256" key="6">
    <source>
        <dbReference type="RuleBase" id="RU364082"/>
    </source>
</evidence>
<evidence type="ECO:0000313" key="9">
    <source>
        <dbReference type="Proteomes" id="UP000031623"/>
    </source>
</evidence>
<comment type="cofactor">
    <cofactor evidence="6">
        <name>Mg(2+)</name>
        <dbReference type="ChEBI" id="CHEBI:18420"/>
    </cofactor>
    <text evidence="6">Binds 1 Mg(2+) ion per monomer.</text>
</comment>
<dbReference type="Gene3D" id="3.40.50.720">
    <property type="entry name" value="NAD(P)-binding Rossmann-like Domain"/>
    <property type="match status" value="1"/>
</dbReference>
<evidence type="ECO:0000259" key="7">
    <source>
        <dbReference type="Pfam" id="PF04321"/>
    </source>
</evidence>
<dbReference type="HOGENOM" id="CLU_045518_1_0_6"/>
<dbReference type="InterPro" id="IPR029903">
    <property type="entry name" value="RmlD-like-bd"/>
</dbReference>
<dbReference type="PANTHER" id="PTHR10491:SF4">
    <property type="entry name" value="METHIONINE ADENOSYLTRANSFERASE 2 SUBUNIT BETA"/>
    <property type="match status" value="1"/>
</dbReference>
<protein>
    <recommendedName>
        <fullName evidence="4 6">dTDP-4-dehydrorhamnose reductase</fullName>
        <ecNumber evidence="3 6">1.1.1.133</ecNumber>
    </recommendedName>
</protein>
<dbReference type="STRING" id="40754.THII_1273"/>
<evidence type="ECO:0000256" key="4">
    <source>
        <dbReference type="ARBA" id="ARBA00017099"/>
    </source>
</evidence>
<dbReference type="AlphaFoldDB" id="A0A090AKK5"/>
<dbReference type="CDD" id="cd05254">
    <property type="entry name" value="dTDP_HR_like_SDR_e"/>
    <property type="match status" value="1"/>
</dbReference>
<accession>A0A090AKK5</accession>
<evidence type="ECO:0000313" key="8">
    <source>
        <dbReference type="EMBL" id="BAP55570.1"/>
    </source>
</evidence>
<dbReference type="UniPathway" id="UPA00281"/>
<dbReference type="SUPFAM" id="SSF51735">
    <property type="entry name" value="NAD(P)-binding Rossmann-fold domains"/>
    <property type="match status" value="1"/>
</dbReference>
<dbReference type="GO" id="GO:0019305">
    <property type="term" value="P:dTDP-rhamnose biosynthetic process"/>
    <property type="evidence" value="ECO:0007669"/>
    <property type="project" value="UniProtKB-UniPathway"/>
</dbReference>
<dbReference type="GO" id="GO:0005829">
    <property type="term" value="C:cytosol"/>
    <property type="evidence" value="ECO:0007669"/>
    <property type="project" value="TreeGrafter"/>
</dbReference>
<dbReference type="Gene3D" id="3.90.25.10">
    <property type="entry name" value="UDP-galactose 4-epimerase, domain 1"/>
    <property type="match status" value="1"/>
</dbReference>
<dbReference type="UniPathway" id="UPA00124"/>
<dbReference type="NCBIfam" id="TIGR01214">
    <property type="entry name" value="rmlD"/>
    <property type="match status" value="1"/>
</dbReference>
<dbReference type="GO" id="GO:0009243">
    <property type="term" value="P:O antigen biosynthetic process"/>
    <property type="evidence" value="ECO:0007669"/>
    <property type="project" value="UniProtKB-UniPathway"/>
</dbReference>
<dbReference type="KEGG" id="tig:THII_1273"/>
<evidence type="ECO:0000256" key="1">
    <source>
        <dbReference type="ARBA" id="ARBA00004781"/>
    </source>
</evidence>
<evidence type="ECO:0000256" key="2">
    <source>
        <dbReference type="ARBA" id="ARBA00010944"/>
    </source>
</evidence>
<evidence type="ECO:0000256" key="3">
    <source>
        <dbReference type="ARBA" id="ARBA00012929"/>
    </source>
</evidence>
<gene>
    <name evidence="8" type="ORF">THII_1273</name>
</gene>
<dbReference type="GO" id="GO:0008831">
    <property type="term" value="F:dTDP-4-dehydrorhamnose reductase activity"/>
    <property type="evidence" value="ECO:0007669"/>
    <property type="project" value="UniProtKB-EC"/>
</dbReference>
<dbReference type="EMBL" id="AP014633">
    <property type="protein sequence ID" value="BAP55570.1"/>
    <property type="molecule type" value="Genomic_DNA"/>
</dbReference>
<comment type="catalytic activity">
    <reaction evidence="5 6">
        <text>dTDP-beta-L-rhamnose + NADP(+) = dTDP-4-dehydro-beta-L-rhamnose + NADPH + H(+)</text>
        <dbReference type="Rhea" id="RHEA:21796"/>
        <dbReference type="ChEBI" id="CHEBI:15378"/>
        <dbReference type="ChEBI" id="CHEBI:57510"/>
        <dbReference type="ChEBI" id="CHEBI:57783"/>
        <dbReference type="ChEBI" id="CHEBI:58349"/>
        <dbReference type="ChEBI" id="CHEBI:62830"/>
        <dbReference type="EC" id="1.1.1.133"/>
    </reaction>
</comment>
<name>A0A090AKK5_9GAMM</name>